<dbReference type="Proteomes" id="UP000700596">
    <property type="component" value="Unassembled WGS sequence"/>
</dbReference>
<name>A0A9P9DPA7_9PLEO</name>
<feature type="compositionally biased region" description="Basic and acidic residues" evidence="1">
    <location>
        <begin position="60"/>
        <end position="80"/>
    </location>
</feature>
<evidence type="ECO:0000313" key="2">
    <source>
        <dbReference type="EMBL" id="KAH7122549.1"/>
    </source>
</evidence>
<protein>
    <submittedName>
        <fullName evidence="2">Uncharacterized protein</fullName>
    </submittedName>
</protein>
<feature type="compositionally biased region" description="Polar residues" evidence="1">
    <location>
        <begin position="159"/>
        <end position="178"/>
    </location>
</feature>
<comment type="caution">
    <text evidence="2">The sequence shown here is derived from an EMBL/GenBank/DDBJ whole genome shotgun (WGS) entry which is preliminary data.</text>
</comment>
<evidence type="ECO:0000256" key="1">
    <source>
        <dbReference type="SAM" id="MobiDB-lite"/>
    </source>
</evidence>
<accession>A0A9P9DPA7</accession>
<sequence>MSDNYEFTASLPPYLAHLLITGERLVNTSPWDSTCTGDKPKAPAVSGKRALEADESMEPPQKRSRMDSLEPDSHNHHNNYDDADDEESEEETLEARQGRLEEQRRLILAQRSRERRVREQREAERRAELLAEKQAAIVALRDKRKEEYAASEKRKHQDTPLSLPSSQSIPNNGRTSTLPIIESDNSESGANNTNEATERQISTAGESVKSPDKSLLTVPGQNPNGANVQPPETIRFADAGTYGFPRKGNR</sequence>
<feature type="region of interest" description="Disordered" evidence="1">
    <location>
        <begin position="31"/>
        <end position="102"/>
    </location>
</feature>
<dbReference type="AlphaFoldDB" id="A0A9P9DPA7"/>
<feature type="compositionally biased region" description="Polar residues" evidence="1">
    <location>
        <begin position="186"/>
        <end position="205"/>
    </location>
</feature>
<gene>
    <name evidence="2" type="ORF">B0J11DRAFT_615958</name>
</gene>
<reference evidence="2" key="1">
    <citation type="journal article" date="2021" name="Nat. Commun.">
        <title>Genetic determinants of endophytism in the Arabidopsis root mycobiome.</title>
        <authorList>
            <person name="Mesny F."/>
            <person name="Miyauchi S."/>
            <person name="Thiergart T."/>
            <person name="Pickel B."/>
            <person name="Atanasova L."/>
            <person name="Karlsson M."/>
            <person name="Huettel B."/>
            <person name="Barry K.W."/>
            <person name="Haridas S."/>
            <person name="Chen C."/>
            <person name="Bauer D."/>
            <person name="Andreopoulos W."/>
            <person name="Pangilinan J."/>
            <person name="LaButti K."/>
            <person name="Riley R."/>
            <person name="Lipzen A."/>
            <person name="Clum A."/>
            <person name="Drula E."/>
            <person name="Henrissat B."/>
            <person name="Kohler A."/>
            <person name="Grigoriev I.V."/>
            <person name="Martin F.M."/>
            <person name="Hacquard S."/>
        </authorList>
    </citation>
    <scope>NUCLEOTIDE SEQUENCE</scope>
    <source>
        <strain evidence="2">MPI-CAGE-CH-0243</strain>
    </source>
</reference>
<evidence type="ECO:0000313" key="3">
    <source>
        <dbReference type="Proteomes" id="UP000700596"/>
    </source>
</evidence>
<feature type="compositionally biased region" description="Basic and acidic residues" evidence="1">
    <location>
        <begin position="93"/>
        <end position="102"/>
    </location>
</feature>
<keyword evidence="3" id="KW-1185">Reference proteome</keyword>
<proteinExistence type="predicted"/>
<dbReference type="EMBL" id="JAGMWT010000009">
    <property type="protein sequence ID" value="KAH7122549.1"/>
    <property type="molecule type" value="Genomic_DNA"/>
</dbReference>
<feature type="compositionally biased region" description="Acidic residues" evidence="1">
    <location>
        <begin position="81"/>
        <end position="92"/>
    </location>
</feature>
<organism evidence="2 3">
    <name type="scientific">Dendryphion nanum</name>
    <dbReference type="NCBI Taxonomy" id="256645"/>
    <lineage>
        <taxon>Eukaryota</taxon>
        <taxon>Fungi</taxon>
        <taxon>Dikarya</taxon>
        <taxon>Ascomycota</taxon>
        <taxon>Pezizomycotina</taxon>
        <taxon>Dothideomycetes</taxon>
        <taxon>Pleosporomycetidae</taxon>
        <taxon>Pleosporales</taxon>
        <taxon>Torulaceae</taxon>
        <taxon>Dendryphion</taxon>
    </lineage>
</organism>
<feature type="compositionally biased region" description="Basic and acidic residues" evidence="1">
    <location>
        <begin position="144"/>
        <end position="158"/>
    </location>
</feature>
<feature type="region of interest" description="Disordered" evidence="1">
    <location>
        <begin position="144"/>
        <end position="250"/>
    </location>
</feature>